<dbReference type="GO" id="GO:0016740">
    <property type="term" value="F:transferase activity"/>
    <property type="evidence" value="ECO:0007669"/>
    <property type="project" value="UniProtKB-KW"/>
</dbReference>
<dbReference type="AlphaFoldDB" id="A0A2W2B8I7"/>
<dbReference type="Proteomes" id="UP000248764">
    <property type="component" value="Unassembled WGS sequence"/>
</dbReference>
<dbReference type="PANTHER" id="PTHR43842">
    <property type="entry name" value="PROPIONYL-COA CARBOXYLASE BETA CHAIN"/>
    <property type="match status" value="1"/>
</dbReference>
<dbReference type="PROSITE" id="PS50989">
    <property type="entry name" value="COA_CT_CTER"/>
    <property type="match status" value="1"/>
</dbReference>
<sequence>MGGEAAVARQHANGRLTARVRVARLLDDGSFREVGSLAGRRDAEDRFVPNNQVVGRGRVDGRPVVVAADDFTIRGGSLDKSEFAKHVYPERFAHEFRLPLVRLVESGGGSLSGIESLGYSYVPDNPGWDDVVRNLATVPVVALALGPCGGIAAARVAASHYSVMVAKTSQVFAGGPPLVAQTGEQIDKESLGGSRVQTRNGTVTDVVGSEDEAFARAARFLSYLPQSVFETPARGETADDPQRRDDWLLGAVPRDPRKIYAMRRVIEAVVDTGSFFELGAEWGRSMITGLARLDGWPVAVMAEDCRYGGALTADAARKAEWFVDLAQTFHLPVVRLVDQPGIPIGSAAEQAGTMRHAVRALSAVHQATVPWCSVLVRRVFGVGGAAHTNAARAQFRYSWPSGRWGSLPTLGGVEAGFKARIEAAEDPEAERSRIADRLERLADPMRTAEAFGIEEMIDPRDTRPLLCEFANLAAPLRDRGPAAWGYRG</sequence>
<dbReference type="InterPro" id="IPR029045">
    <property type="entry name" value="ClpP/crotonase-like_dom_sf"/>
</dbReference>
<feature type="domain" description="CoA carboxyltransferase N-terminal" evidence="1">
    <location>
        <begin position="1"/>
        <end position="238"/>
    </location>
</feature>
<name>A0A2W2B8I7_9ACTN</name>
<feature type="domain" description="CoA carboxyltransferase C-terminal" evidence="2">
    <location>
        <begin position="234"/>
        <end position="478"/>
    </location>
</feature>
<dbReference type="PROSITE" id="PS50980">
    <property type="entry name" value="COA_CT_NTER"/>
    <property type="match status" value="1"/>
</dbReference>
<dbReference type="InterPro" id="IPR051047">
    <property type="entry name" value="AccD/PCCB"/>
</dbReference>
<dbReference type="Gene3D" id="3.90.226.10">
    <property type="entry name" value="2-enoyl-CoA Hydratase, Chain A, domain 1"/>
    <property type="match status" value="2"/>
</dbReference>
<dbReference type="InterPro" id="IPR034733">
    <property type="entry name" value="AcCoA_carboxyl_beta"/>
</dbReference>
<gene>
    <name evidence="3" type="ORF">C1I92_17140</name>
</gene>
<dbReference type="InterPro" id="IPR011763">
    <property type="entry name" value="COA_CT_C"/>
</dbReference>
<keyword evidence="3" id="KW-0808">Transferase</keyword>
<evidence type="ECO:0000313" key="4">
    <source>
        <dbReference type="Proteomes" id="UP000248764"/>
    </source>
</evidence>
<reference evidence="3 4" key="1">
    <citation type="submission" date="2018-01" db="EMBL/GenBank/DDBJ databases">
        <title>Draft genome sequence of Jiangella sp. GTF31.</title>
        <authorList>
            <person name="Sahin N."/>
            <person name="Ay H."/>
            <person name="Saygin H."/>
        </authorList>
    </citation>
    <scope>NUCLEOTIDE SEQUENCE [LARGE SCALE GENOMIC DNA]</scope>
    <source>
        <strain evidence="3 4">GTF31</strain>
    </source>
</reference>
<comment type="caution">
    <text evidence="3">The sequence shown here is derived from an EMBL/GenBank/DDBJ whole genome shotgun (WGS) entry which is preliminary data.</text>
</comment>
<protein>
    <submittedName>
        <fullName evidence="3">Methylmalonyl-CoA carboxyltransferase</fullName>
    </submittedName>
</protein>
<dbReference type="RefSeq" id="WP_111255888.1">
    <property type="nucleotide sequence ID" value="NZ_POTW01000040.1"/>
</dbReference>
<evidence type="ECO:0000313" key="3">
    <source>
        <dbReference type="EMBL" id="PZF82372.1"/>
    </source>
</evidence>
<dbReference type="SUPFAM" id="SSF52096">
    <property type="entry name" value="ClpP/crotonase"/>
    <property type="match status" value="2"/>
</dbReference>
<dbReference type="InterPro" id="IPR011762">
    <property type="entry name" value="COA_CT_N"/>
</dbReference>
<dbReference type="Pfam" id="PF01039">
    <property type="entry name" value="Carboxyl_trans"/>
    <property type="match status" value="1"/>
</dbReference>
<evidence type="ECO:0000259" key="2">
    <source>
        <dbReference type="PROSITE" id="PS50989"/>
    </source>
</evidence>
<dbReference type="PANTHER" id="PTHR43842:SF2">
    <property type="entry name" value="PROPIONYL-COA CARBOXYLASE BETA CHAIN, MITOCHONDRIAL"/>
    <property type="match status" value="1"/>
</dbReference>
<organism evidence="3 4">
    <name type="scientific">Jiangella anatolica</name>
    <dbReference type="NCBI Taxonomy" id="2670374"/>
    <lineage>
        <taxon>Bacteria</taxon>
        <taxon>Bacillati</taxon>
        <taxon>Actinomycetota</taxon>
        <taxon>Actinomycetes</taxon>
        <taxon>Jiangellales</taxon>
        <taxon>Jiangellaceae</taxon>
        <taxon>Jiangella</taxon>
    </lineage>
</organism>
<dbReference type="EMBL" id="POTW01000040">
    <property type="protein sequence ID" value="PZF82372.1"/>
    <property type="molecule type" value="Genomic_DNA"/>
</dbReference>
<keyword evidence="4" id="KW-1185">Reference proteome</keyword>
<evidence type="ECO:0000259" key="1">
    <source>
        <dbReference type="PROSITE" id="PS50980"/>
    </source>
</evidence>
<accession>A0A2W2B8I7</accession>
<proteinExistence type="predicted"/>
<dbReference type="GO" id="GO:0004658">
    <property type="term" value="F:propionyl-CoA carboxylase activity"/>
    <property type="evidence" value="ECO:0007669"/>
    <property type="project" value="TreeGrafter"/>
</dbReference>